<evidence type="ECO:0008006" key="4">
    <source>
        <dbReference type="Google" id="ProtNLM"/>
    </source>
</evidence>
<evidence type="ECO:0000313" key="3">
    <source>
        <dbReference type="Proteomes" id="UP000238296"/>
    </source>
</evidence>
<comment type="caution">
    <text evidence="2">The sequence shown here is derived from an EMBL/GenBank/DDBJ whole genome shotgun (WGS) entry which is preliminary data.</text>
</comment>
<gene>
    <name evidence="2" type="ORF">C1Y40_04093</name>
</gene>
<accession>A0A2S8BGE4</accession>
<dbReference type="Proteomes" id="UP000238296">
    <property type="component" value="Unassembled WGS sequence"/>
</dbReference>
<reference evidence="2 3" key="1">
    <citation type="journal article" date="2017" name="Int. J. Syst. Evol. Microbiol.">
        <title>Mycobacterium talmoniae sp. nov., a slowly growing mycobacterium isolated from human respiratory samples.</title>
        <authorList>
            <person name="Davidson R.M."/>
            <person name="DeGroote M.A."/>
            <person name="Marola J.L."/>
            <person name="Buss S."/>
            <person name="Jones V."/>
            <person name="McNeil M.R."/>
            <person name="Freifeld A.G."/>
            <person name="Elaine Epperson L."/>
            <person name="Hasan N.A."/>
            <person name="Jackson M."/>
            <person name="Iwen P.C."/>
            <person name="Salfinger M."/>
            <person name="Strong M."/>
        </authorList>
    </citation>
    <scope>NUCLEOTIDE SEQUENCE [LARGE SCALE GENOMIC DNA]</scope>
    <source>
        <strain evidence="2 3">ATCC BAA-2683</strain>
    </source>
</reference>
<protein>
    <recommendedName>
        <fullName evidence="4">AsnC family protein</fullName>
    </recommendedName>
</protein>
<evidence type="ECO:0000313" key="2">
    <source>
        <dbReference type="EMBL" id="PQM45744.1"/>
    </source>
</evidence>
<dbReference type="EMBL" id="PPEA01000597">
    <property type="protein sequence ID" value="PQM45744.1"/>
    <property type="molecule type" value="Genomic_DNA"/>
</dbReference>
<proteinExistence type="predicted"/>
<name>A0A2S8BGE4_9MYCO</name>
<feature type="region of interest" description="Disordered" evidence="1">
    <location>
        <begin position="178"/>
        <end position="202"/>
    </location>
</feature>
<evidence type="ECO:0000256" key="1">
    <source>
        <dbReference type="SAM" id="MobiDB-lite"/>
    </source>
</evidence>
<sequence>MGWTYESDSPGVDEWHEGYMVPEFDGGDRGRPISGGGIPPGHIAVEHREDGSWRTRPAGEIIGWRVVCDCYQRAYQTHPKHWISDQLWTRVPSPTQHDPGRFRVYAADDDVEDIAWTGDVEQAAHALWRREHIDDLDAAGAITCALSVLRAAQAALDQAVIKARQRGLPWSKIGEAAGMSPQAAHERWKRRASQGDSVGTEL</sequence>
<organism evidence="2 3">
    <name type="scientific">Mycobacterium talmoniae</name>
    <dbReference type="NCBI Taxonomy" id="1858794"/>
    <lineage>
        <taxon>Bacteria</taxon>
        <taxon>Bacillati</taxon>
        <taxon>Actinomycetota</taxon>
        <taxon>Actinomycetes</taxon>
        <taxon>Mycobacteriales</taxon>
        <taxon>Mycobacteriaceae</taxon>
        <taxon>Mycobacterium</taxon>
    </lineage>
</organism>
<dbReference type="AlphaFoldDB" id="A0A2S8BGE4"/>